<comment type="caution">
    <text evidence="1">The sequence shown here is derived from an EMBL/GenBank/DDBJ whole genome shotgun (WGS) entry which is preliminary data.</text>
</comment>
<name>W1YKB3_9ZZZZ</name>
<dbReference type="EMBL" id="AZMM01003090">
    <property type="protein sequence ID" value="ETJ42927.1"/>
    <property type="molecule type" value="Genomic_DNA"/>
</dbReference>
<proteinExistence type="predicted"/>
<gene>
    <name evidence="1" type="ORF">Q604_UNBC03090G0001</name>
</gene>
<organism evidence="1">
    <name type="scientific">human gut metagenome</name>
    <dbReference type="NCBI Taxonomy" id="408170"/>
    <lineage>
        <taxon>unclassified sequences</taxon>
        <taxon>metagenomes</taxon>
        <taxon>organismal metagenomes</taxon>
    </lineage>
</organism>
<protein>
    <submittedName>
        <fullName evidence="1">Uncharacterized protein</fullName>
    </submittedName>
</protein>
<sequence>MLLSTFYANGNFYNQCKNNVP</sequence>
<reference evidence="1" key="1">
    <citation type="submission" date="2013-12" db="EMBL/GenBank/DDBJ databases">
        <title>A Varibaculum cambriense genome reconstructed from a premature infant gut community with otherwise low bacterial novelty that shifts toward anaerobic metabolism during the third week of life.</title>
        <authorList>
            <person name="Brown C.T."/>
            <person name="Sharon I."/>
            <person name="Thomas B.C."/>
            <person name="Castelle C.J."/>
            <person name="Morowitz M.J."/>
            <person name="Banfield J.F."/>
        </authorList>
    </citation>
    <scope>NUCLEOTIDE SEQUENCE</scope>
</reference>
<accession>W1YKB3</accession>
<evidence type="ECO:0000313" key="1">
    <source>
        <dbReference type="EMBL" id="ETJ42927.1"/>
    </source>
</evidence>
<dbReference type="AlphaFoldDB" id="W1YKB3"/>
<feature type="non-terminal residue" evidence="1">
    <location>
        <position position="21"/>
    </location>
</feature>